<keyword evidence="1" id="KW-0436">Ligase</keyword>
<reference evidence="5 6" key="1">
    <citation type="submission" date="2017-11" db="EMBL/GenBank/DDBJ databases">
        <title>De novo assembly and phasing of dikaryotic genomes from two isolates of Puccinia coronata f. sp. avenae, the causal agent of oat crown rust.</title>
        <authorList>
            <person name="Miller M.E."/>
            <person name="Zhang Y."/>
            <person name="Omidvar V."/>
            <person name="Sperschneider J."/>
            <person name="Schwessinger B."/>
            <person name="Raley C."/>
            <person name="Palmer J.M."/>
            <person name="Garnica D."/>
            <person name="Upadhyaya N."/>
            <person name="Rathjen J."/>
            <person name="Taylor J.M."/>
            <person name="Park R.F."/>
            <person name="Dodds P.N."/>
            <person name="Hirsch C.D."/>
            <person name="Kianian S.F."/>
            <person name="Figueroa M."/>
        </authorList>
    </citation>
    <scope>NUCLEOTIDE SEQUENCE [LARGE SCALE GENOMIC DNA]</scope>
    <source>
        <strain evidence="5">12NC29</strain>
    </source>
</reference>
<feature type="domain" description="Biotin carboxylation" evidence="4">
    <location>
        <begin position="1"/>
        <end position="94"/>
    </location>
</feature>
<organism evidence="5 6">
    <name type="scientific">Puccinia coronata f. sp. avenae</name>
    <dbReference type="NCBI Taxonomy" id="200324"/>
    <lineage>
        <taxon>Eukaryota</taxon>
        <taxon>Fungi</taxon>
        <taxon>Dikarya</taxon>
        <taxon>Basidiomycota</taxon>
        <taxon>Pucciniomycotina</taxon>
        <taxon>Pucciniomycetes</taxon>
        <taxon>Pucciniales</taxon>
        <taxon>Pucciniaceae</taxon>
        <taxon>Puccinia</taxon>
    </lineage>
</organism>
<dbReference type="InterPro" id="IPR011054">
    <property type="entry name" value="Rudment_hybrid_motif"/>
</dbReference>
<proteinExistence type="predicted"/>
<accession>A0A2N5SE64</accession>
<dbReference type="GO" id="GO:0003989">
    <property type="term" value="F:acetyl-CoA carboxylase activity"/>
    <property type="evidence" value="ECO:0007669"/>
    <property type="project" value="InterPro"/>
</dbReference>
<dbReference type="OrthoDB" id="3196667at2759"/>
<evidence type="ECO:0000256" key="3">
    <source>
        <dbReference type="ARBA" id="ARBA00022840"/>
    </source>
</evidence>
<evidence type="ECO:0000313" key="6">
    <source>
        <dbReference type="Proteomes" id="UP000235388"/>
    </source>
</evidence>
<dbReference type="GO" id="GO:0005524">
    <property type="term" value="F:ATP binding"/>
    <property type="evidence" value="ECO:0007669"/>
    <property type="project" value="UniProtKB-KW"/>
</dbReference>
<dbReference type="SUPFAM" id="SSF56059">
    <property type="entry name" value="Glutathione synthetase ATP-binding domain-like"/>
    <property type="match status" value="1"/>
</dbReference>
<dbReference type="PANTHER" id="PTHR45728">
    <property type="entry name" value="ACETYL-COA CARBOXYLASE, ISOFORM A"/>
    <property type="match status" value="1"/>
</dbReference>
<dbReference type="STRING" id="200324.A0A2N5SE64"/>
<dbReference type="PROSITE" id="PS50979">
    <property type="entry name" value="BC"/>
    <property type="match status" value="1"/>
</dbReference>
<dbReference type="GO" id="GO:0005739">
    <property type="term" value="C:mitochondrion"/>
    <property type="evidence" value="ECO:0007669"/>
    <property type="project" value="TreeGrafter"/>
</dbReference>
<protein>
    <recommendedName>
        <fullName evidence="4">Biotin carboxylation domain-containing protein</fullName>
    </recommendedName>
</protein>
<dbReference type="AlphaFoldDB" id="A0A2N5SE64"/>
<evidence type="ECO:0000256" key="1">
    <source>
        <dbReference type="ARBA" id="ARBA00022598"/>
    </source>
</evidence>
<dbReference type="EMBL" id="PGCJ01001017">
    <property type="protein sequence ID" value="PLW11494.1"/>
    <property type="molecule type" value="Genomic_DNA"/>
</dbReference>
<keyword evidence="2" id="KW-0547">Nucleotide-binding</keyword>
<evidence type="ECO:0000259" key="4">
    <source>
        <dbReference type="PROSITE" id="PS50979"/>
    </source>
</evidence>
<gene>
    <name evidence="5" type="ORF">PCANC_26051</name>
</gene>
<dbReference type="Gene3D" id="3.30.470.20">
    <property type="entry name" value="ATP-grasp fold, B domain"/>
    <property type="match status" value="1"/>
</dbReference>
<name>A0A2N5SE64_9BASI</name>
<keyword evidence="3" id="KW-0067">ATP-binding</keyword>
<keyword evidence="6" id="KW-1185">Reference proteome</keyword>
<evidence type="ECO:0000313" key="5">
    <source>
        <dbReference type="EMBL" id="PLW11494.1"/>
    </source>
</evidence>
<dbReference type="SUPFAM" id="SSF51246">
    <property type="entry name" value="Rudiment single hybrid motif"/>
    <property type="match status" value="1"/>
</dbReference>
<dbReference type="GO" id="GO:0006633">
    <property type="term" value="P:fatty acid biosynthetic process"/>
    <property type="evidence" value="ECO:0007669"/>
    <property type="project" value="TreeGrafter"/>
</dbReference>
<dbReference type="InterPro" id="IPR049076">
    <property type="entry name" value="ACCA"/>
</dbReference>
<dbReference type="Proteomes" id="UP000235388">
    <property type="component" value="Unassembled WGS sequence"/>
</dbReference>
<dbReference type="InterPro" id="IPR011764">
    <property type="entry name" value="Biotin_carboxylation_dom"/>
</dbReference>
<sequence length="94" mass="10246">MVSGVNLPAAQLQIAIGIPLHQIRDIPTLYGKNPHGNLQTDFDFNLPQSSDTQRKPMPKGHVVAVRIIAENPDAGFKPSSGTLQELKFRSSTNI</sequence>
<dbReference type="PANTHER" id="PTHR45728:SF3">
    <property type="entry name" value="ACETYL-COA CARBOXYLASE"/>
    <property type="match status" value="1"/>
</dbReference>
<comment type="caution">
    <text evidence="5">The sequence shown here is derived from an EMBL/GenBank/DDBJ whole genome shotgun (WGS) entry which is preliminary data.</text>
</comment>
<evidence type="ECO:0000256" key="2">
    <source>
        <dbReference type="ARBA" id="ARBA00022741"/>
    </source>
</evidence>